<dbReference type="PRINTS" id="PR00463">
    <property type="entry name" value="EP450I"/>
</dbReference>
<evidence type="ECO:0000313" key="12">
    <source>
        <dbReference type="Proteomes" id="UP000187609"/>
    </source>
</evidence>
<dbReference type="AlphaFoldDB" id="A0A314KHN4"/>
<evidence type="ECO:0000256" key="10">
    <source>
        <dbReference type="PIRSR" id="PIRSR602401-1"/>
    </source>
</evidence>
<accession>A0A314KHN4</accession>
<keyword evidence="5" id="KW-1133">Transmembrane helix</keyword>
<keyword evidence="12" id="KW-1185">Reference proteome</keyword>
<comment type="cofactor">
    <cofactor evidence="10">
        <name>heme</name>
        <dbReference type="ChEBI" id="CHEBI:30413"/>
    </cofactor>
</comment>
<gene>
    <name evidence="11" type="primary">CYP82G1</name>
    <name evidence="11" type="ORF">A4A49_56936</name>
</gene>
<feature type="non-terminal residue" evidence="11">
    <location>
        <position position="179"/>
    </location>
</feature>
<sequence>IILDGADTTAVQWTWLMSLLLNNPNVMKRAQEETDIKIGKKKWIEESDVQDLAYLQAITKEALCLYPPAPLLAPHKATKDCKILGYDVPKGTRLFVNPWKIHRDPRIWSDPENFQNFEFIPIGSGRRSCPGMKFATIVTLLTFARLLQGFDFSTPSNMAVDMREGLDINMPKATILEVF</sequence>
<evidence type="ECO:0000256" key="1">
    <source>
        <dbReference type="ARBA" id="ARBA00004167"/>
    </source>
</evidence>
<comment type="caution">
    <text evidence="11">The sequence shown here is derived from an EMBL/GenBank/DDBJ whole genome shotgun (WGS) entry which is preliminary data.</text>
</comment>
<evidence type="ECO:0000256" key="5">
    <source>
        <dbReference type="ARBA" id="ARBA00022989"/>
    </source>
</evidence>
<keyword evidence="7 10" id="KW-0408">Iron</keyword>
<dbReference type="Gene3D" id="1.10.630.10">
    <property type="entry name" value="Cytochrome P450"/>
    <property type="match status" value="1"/>
</dbReference>
<evidence type="ECO:0000256" key="3">
    <source>
        <dbReference type="ARBA" id="ARBA00022692"/>
    </source>
</evidence>
<evidence type="ECO:0000256" key="2">
    <source>
        <dbReference type="ARBA" id="ARBA00022617"/>
    </source>
</evidence>
<dbReference type="GO" id="GO:0004497">
    <property type="term" value="F:monooxygenase activity"/>
    <property type="evidence" value="ECO:0007669"/>
    <property type="project" value="UniProtKB-KW"/>
</dbReference>
<reference evidence="11" key="1">
    <citation type="submission" date="2016-11" db="EMBL/GenBank/DDBJ databases">
        <title>The genome of Nicotiana attenuata.</title>
        <authorList>
            <person name="Xu S."/>
            <person name="Brockmoeller T."/>
            <person name="Gaquerel E."/>
            <person name="Navarro A."/>
            <person name="Kuhl H."/>
            <person name="Gase K."/>
            <person name="Ling Z."/>
            <person name="Zhou W."/>
            <person name="Kreitzer C."/>
            <person name="Stanke M."/>
            <person name="Tang H."/>
            <person name="Lyons E."/>
            <person name="Pandey P."/>
            <person name="Pandey S.P."/>
            <person name="Timmermann B."/>
            <person name="Baldwin I.T."/>
        </authorList>
    </citation>
    <scope>NUCLEOTIDE SEQUENCE [LARGE SCALE GENOMIC DNA]</scope>
    <source>
        <strain evidence="11">UT</strain>
    </source>
</reference>
<keyword evidence="6" id="KW-0560">Oxidoreductase</keyword>
<feature type="binding site" description="axial binding residue" evidence="10">
    <location>
        <position position="129"/>
    </location>
    <ligand>
        <name>heme</name>
        <dbReference type="ChEBI" id="CHEBI:30413"/>
    </ligand>
    <ligandPart>
        <name>Fe</name>
        <dbReference type="ChEBI" id="CHEBI:18248"/>
    </ligandPart>
</feature>
<dbReference type="InterPro" id="IPR050651">
    <property type="entry name" value="Plant_Cytochrome_P450_Monoox"/>
</dbReference>
<protein>
    <submittedName>
        <fullName evidence="11">Cytochrome p450 82g1</fullName>
    </submittedName>
</protein>
<keyword evidence="2 10" id="KW-0349">Heme</keyword>
<dbReference type="GO" id="GO:0005506">
    <property type="term" value="F:iron ion binding"/>
    <property type="evidence" value="ECO:0007669"/>
    <property type="project" value="InterPro"/>
</dbReference>
<evidence type="ECO:0000256" key="7">
    <source>
        <dbReference type="ARBA" id="ARBA00023004"/>
    </source>
</evidence>
<dbReference type="PRINTS" id="PR00385">
    <property type="entry name" value="P450"/>
</dbReference>
<keyword evidence="9" id="KW-0472">Membrane</keyword>
<dbReference type="SUPFAM" id="SSF48264">
    <property type="entry name" value="Cytochrome P450"/>
    <property type="match status" value="1"/>
</dbReference>
<dbReference type="PANTHER" id="PTHR47947">
    <property type="entry name" value="CYTOCHROME P450 82C3-RELATED"/>
    <property type="match status" value="1"/>
</dbReference>
<evidence type="ECO:0000256" key="8">
    <source>
        <dbReference type="ARBA" id="ARBA00023033"/>
    </source>
</evidence>
<comment type="subcellular location">
    <subcellularLocation>
        <location evidence="1">Membrane</location>
        <topology evidence="1">Single-pass membrane protein</topology>
    </subcellularLocation>
</comment>
<dbReference type="Pfam" id="PF00067">
    <property type="entry name" value="p450"/>
    <property type="match status" value="1"/>
</dbReference>
<dbReference type="GO" id="GO:0016705">
    <property type="term" value="F:oxidoreductase activity, acting on paired donors, with incorporation or reduction of molecular oxygen"/>
    <property type="evidence" value="ECO:0007669"/>
    <property type="project" value="InterPro"/>
</dbReference>
<keyword evidence="3" id="KW-0812">Transmembrane</keyword>
<organism evidence="11 12">
    <name type="scientific">Nicotiana attenuata</name>
    <name type="common">Coyote tobacco</name>
    <dbReference type="NCBI Taxonomy" id="49451"/>
    <lineage>
        <taxon>Eukaryota</taxon>
        <taxon>Viridiplantae</taxon>
        <taxon>Streptophyta</taxon>
        <taxon>Embryophyta</taxon>
        <taxon>Tracheophyta</taxon>
        <taxon>Spermatophyta</taxon>
        <taxon>Magnoliopsida</taxon>
        <taxon>eudicotyledons</taxon>
        <taxon>Gunneridae</taxon>
        <taxon>Pentapetalae</taxon>
        <taxon>asterids</taxon>
        <taxon>lamiids</taxon>
        <taxon>Solanales</taxon>
        <taxon>Solanaceae</taxon>
        <taxon>Nicotianoideae</taxon>
        <taxon>Nicotianeae</taxon>
        <taxon>Nicotiana</taxon>
    </lineage>
</organism>
<dbReference type="PANTHER" id="PTHR47947:SF1">
    <property type="entry name" value="CYTOCHROME P450 82E3"/>
    <property type="match status" value="1"/>
</dbReference>
<dbReference type="InterPro" id="IPR001128">
    <property type="entry name" value="Cyt_P450"/>
</dbReference>
<name>A0A314KHN4_NICAT</name>
<evidence type="ECO:0000313" key="11">
    <source>
        <dbReference type="EMBL" id="OIT28660.1"/>
    </source>
</evidence>
<dbReference type="InterPro" id="IPR002401">
    <property type="entry name" value="Cyt_P450_E_grp-I"/>
</dbReference>
<evidence type="ECO:0000256" key="9">
    <source>
        <dbReference type="ARBA" id="ARBA00023136"/>
    </source>
</evidence>
<keyword evidence="8" id="KW-0503">Monooxygenase</keyword>
<evidence type="ECO:0000256" key="6">
    <source>
        <dbReference type="ARBA" id="ARBA00023002"/>
    </source>
</evidence>
<dbReference type="GO" id="GO:0016020">
    <property type="term" value="C:membrane"/>
    <property type="evidence" value="ECO:0007669"/>
    <property type="project" value="UniProtKB-SubCell"/>
</dbReference>
<dbReference type="Proteomes" id="UP000187609">
    <property type="component" value="Unassembled WGS sequence"/>
</dbReference>
<dbReference type="GO" id="GO:0020037">
    <property type="term" value="F:heme binding"/>
    <property type="evidence" value="ECO:0007669"/>
    <property type="project" value="InterPro"/>
</dbReference>
<dbReference type="Gramene" id="OIT28660">
    <property type="protein sequence ID" value="OIT28660"/>
    <property type="gene ID" value="A4A49_56936"/>
</dbReference>
<dbReference type="EMBL" id="MJEQ01001991">
    <property type="protein sequence ID" value="OIT28660.1"/>
    <property type="molecule type" value="Genomic_DNA"/>
</dbReference>
<feature type="non-terminal residue" evidence="11">
    <location>
        <position position="1"/>
    </location>
</feature>
<evidence type="ECO:0000256" key="4">
    <source>
        <dbReference type="ARBA" id="ARBA00022723"/>
    </source>
</evidence>
<dbReference type="STRING" id="49451.A0A314KHN4"/>
<proteinExistence type="predicted"/>
<dbReference type="InterPro" id="IPR036396">
    <property type="entry name" value="Cyt_P450_sf"/>
</dbReference>
<dbReference type="SMR" id="A0A314KHN4"/>
<keyword evidence="4 10" id="KW-0479">Metal-binding</keyword>